<keyword evidence="4" id="KW-1185">Reference proteome</keyword>
<accession>A0A8T0G5A8</accession>
<evidence type="ECO:0000313" key="4">
    <source>
        <dbReference type="Proteomes" id="UP000822688"/>
    </source>
</evidence>
<sequence length="249" mass="27934">MAQRRPEPACSPRSGERRECVCTVCTCGCHRCPQKHTSVYTKYGDIISEYGAKYPEWPIPEKFQRKVPHPPPSNARMASTTTYSNDYVNHPIGPSSSCRPAPNLPDTGPFQKETTYNVDYWDKSGQMYVRAKAPPSQPIAPKKFEGQSVYQSEYPNHGPQPCNKQVIRPSNLGTEGAKFDGDSTYHDDFRQWQLPAKYVHKVDHTPAPAGKVCGPTTYQSDYIDRQGQSKCPVLTRGKPSNVCGDHMCY</sequence>
<dbReference type="PANTHER" id="PTHR31516:SF17">
    <property type="entry name" value="STABILIZER OF AXONEMAL MICROTUBULES 2"/>
    <property type="match status" value="1"/>
</dbReference>
<dbReference type="GO" id="GO:0036126">
    <property type="term" value="C:sperm flagellum"/>
    <property type="evidence" value="ECO:0007669"/>
    <property type="project" value="TreeGrafter"/>
</dbReference>
<evidence type="ECO:0000256" key="1">
    <source>
        <dbReference type="ARBA" id="ARBA00008738"/>
    </source>
</evidence>
<name>A0A8T0G5A8_CERPU</name>
<proteinExistence type="inferred from homology"/>
<dbReference type="GO" id="GO:0008017">
    <property type="term" value="F:microtubule binding"/>
    <property type="evidence" value="ECO:0007669"/>
    <property type="project" value="InterPro"/>
</dbReference>
<dbReference type="GO" id="GO:0005814">
    <property type="term" value="C:centriole"/>
    <property type="evidence" value="ECO:0007669"/>
    <property type="project" value="TreeGrafter"/>
</dbReference>
<gene>
    <name evidence="3" type="ORF">KC19_12G093000</name>
</gene>
<protein>
    <submittedName>
        <fullName evidence="3">Uncharacterized protein</fullName>
    </submittedName>
</protein>
<organism evidence="3 4">
    <name type="scientific">Ceratodon purpureus</name>
    <name type="common">Fire moss</name>
    <name type="synonym">Dicranum purpureum</name>
    <dbReference type="NCBI Taxonomy" id="3225"/>
    <lineage>
        <taxon>Eukaryota</taxon>
        <taxon>Viridiplantae</taxon>
        <taxon>Streptophyta</taxon>
        <taxon>Embryophyta</taxon>
        <taxon>Bryophyta</taxon>
        <taxon>Bryophytina</taxon>
        <taxon>Bryopsida</taxon>
        <taxon>Dicranidae</taxon>
        <taxon>Pseudoditrichales</taxon>
        <taxon>Ditrichaceae</taxon>
        <taxon>Ceratodon</taxon>
    </lineage>
</organism>
<comment type="similarity">
    <text evidence="1">Belongs to the FAM154 family.</text>
</comment>
<dbReference type="AlphaFoldDB" id="A0A8T0G5A8"/>
<evidence type="ECO:0000256" key="2">
    <source>
        <dbReference type="SAM" id="MobiDB-lite"/>
    </source>
</evidence>
<evidence type="ECO:0000313" key="3">
    <source>
        <dbReference type="EMBL" id="KAG0554453.1"/>
    </source>
</evidence>
<dbReference type="PANTHER" id="PTHR31516">
    <property type="entry name" value="STABILIZER OF AXONEMAL MICROTUBULES 2"/>
    <property type="match status" value="1"/>
</dbReference>
<dbReference type="InterPro" id="IPR033336">
    <property type="entry name" value="SAXO1/2"/>
</dbReference>
<dbReference type="EMBL" id="CM026433">
    <property type="protein sequence ID" value="KAG0554453.1"/>
    <property type="molecule type" value="Genomic_DNA"/>
</dbReference>
<reference evidence="3" key="1">
    <citation type="submission" date="2020-06" db="EMBL/GenBank/DDBJ databases">
        <title>WGS assembly of Ceratodon purpureus strain R40.</title>
        <authorList>
            <person name="Carey S.B."/>
            <person name="Jenkins J."/>
            <person name="Shu S."/>
            <person name="Lovell J.T."/>
            <person name="Sreedasyam A."/>
            <person name="Maumus F."/>
            <person name="Tiley G.P."/>
            <person name="Fernandez-Pozo N."/>
            <person name="Barry K."/>
            <person name="Chen C."/>
            <person name="Wang M."/>
            <person name="Lipzen A."/>
            <person name="Daum C."/>
            <person name="Saski C.A."/>
            <person name="Payton A.C."/>
            <person name="Mcbreen J.C."/>
            <person name="Conrad R.E."/>
            <person name="Kollar L.M."/>
            <person name="Olsson S."/>
            <person name="Huttunen S."/>
            <person name="Landis J.B."/>
            <person name="Wickett N.J."/>
            <person name="Johnson M.G."/>
            <person name="Rensing S.A."/>
            <person name="Grimwood J."/>
            <person name="Schmutz J."/>
            <person name="Mcdaniel S.F."/>
        </authorList>
    </citation>
    <scope>NUCLEOTIDE SEQUENCE</scope>
    <source>
        <strain evidence="3">R40</strain>
    </source>
</reference>
<dbReference type="GO" id="GO:0005879">
    <property type="term" value="C:axonemal microtubule"/>
    <property type="evidence" value="ECO:0007669"/>
    <property type="project" value="TreeGrafter"/>
</dbReference>
<dbReference type="Proteomes" id="UP000822688">
    <property type="component" value="Chromosome 12"/>
</dbReference>
<feature type="region of interest" description="Disordered" evidence="2">
    <location>
        <begin position="84"/>
        <end position="111"/>
    </location>
</feature>
<dbReference type="OrthoDB" id="1932700at2759"/>
<comment type="caution">
    <text evidence="3">The sequence shown here is derived from an EMBL/GenBank/DDBJ whole genome shotgun (WGS) entry which is preliminary data.</text>
</comment>
<dbReference type="GO" id="GO:0036064">
    <property type="term" value="C:ciliary basal body"/>
    <property type="evidence" value="ECO:0007669"/>
    <property type="project" value="TreeGrafter"/>
</dbReference>